<sequence>MRLDLEDEANSRSNLDQRVAELRSELERLQSENAAEWGRRERLETEKLALERENKKLRTQIEDLNERMERKTKQMTLASDSDELADLKHAHTKLKKVLQDKSTELAHALRRSEQYEAEVKKLRGRIEELKKELASAEDEVDAATNNIRKLQRTNDELQEQVESLQVQVEHLQSSKEKDSSTISVSGVHHGSFAVFSASTCGFQSNRIMKSSEEAHLLSVT</sequence>
<name>A0AAV4N6K0_CAEEX</name>
<evidence type="ECO:0000256" key="2">
    <source>
        <dbReference type="SAM" id="Coils"/>
    </source>
</evidence>
<gene>
    <name evidence="3" type="primary">CCDC102B</name>
    <name evidence="3" type="ORF">CEXT_616671</name>
</gene>
<dbReference type="Pfam" id="PF14282">
    <property type="entry name" value="FlxA"/>
    <property type="match status" value="1"/>
</dbReference>
<keyword evidence="4" id="KW-1185">Reference proteome</keyword>
<dbReference type="Gene3D" id="1.10.287.1490">
    <property type="match status" value="1"/>
</dbReference>
<dbReference type="InterPro" id="IPR025577">
    <property type="entry name" value="FlxA"/>
</dbReference>
<dbReference type="EMBL" id="BPLR01020494">
    <property type="protein sequence ID" value="GIX79445.1"/>
    <property type="molecule type" value="Genomic_DNA"/>
</dbReference>
<proteinExistence type="predicted"/>
<accession>A0AAV4N6K0</accession>
<protein>
    <submittedName>
        <fullName evidence="3">Coiled-coil domain-containing protein 102B</fullName>
    </submittedName>
</protein>
<reference evidence="3 4" key="1">
    <citation type="submission" date="2021-06" db="EMBL/GenBank/DDBJ databases">
        <title>Caerostris extrusa draft genome.</title>
        <authorList>
            <person name="Kono N."/>
            <person name="Arakawa K."/>
        </authorList>
    </citation>
    <scope>NUCLEOTIDE SEQUENCE [LARGE SCALE GENOMIC DNA]</scope>
</reference>
<dbReference type="Proteomes" id="UP001054945">
    <property type="component" value="Unassembled WGS sequence"/>
</dbReference>
<dbReference type="AlphaFoldDB" id="A0AAV4N6K0"/>
<keyword evidence="1 2" id="KW-0175">Coiled coil</keyword>
<dbReference type="PANTHER" id="PTHR46292">
    <property type="entry name" value="COILED-COIL DOMAIN-CONTAINING PROTEIN 102A"/>
    <property type="match status" value="1"/>
</dbReference>
<dbReference type="PANTHER" id="PTHR46292:SF1">
    <property type="entry name" value="COILED-COIL DOMAIN-CONTAINING PROTEIN 102A"/>
    <property type="match status" value="1"/>
</dbReference>
<evidence type="ECO:0000313" key="4">
    <source>
        <dbReference type="Proteomes" id="UP001054945"/>
    </source>
</evidence>
<feature type="coiled-coil region" evidence="2">
    <location>
        <begin position="5"/>
        <end position="174"/>
    </location>
</feature>
<dbReference type="SUPFAM" id="SSF90257">
    <property type="entry name" value="Myosin rod fragments"/>
    <property type="match status" value="1"/>
</dbReference>
<comment type="caution">
    <text evidence="3">The sequence shown here is derived from an EMBL/GenBank/DDBJ whole genome shotgun (WGS) entry which is preliminary data.</text>
</comment>
<evidence type="ECO:0000313" key="3">
    <source>
        <dbReference type="EMBL" id="GIX79445.1"/>
    </source>
</evidence>
<organism evidence="3 4">
    <name type="scientific">Caerostris extrusa</name>
    <name type="common">Bark spider</name>
    <name type="synonym">Caerostris bankana</name>
    <dbReference type="NCBI Taxonomy" id="172846"/>
    <lineage>
        <taxon>Eukaryota</taxon>
        <taxon>Metazoa</taxon>
        <taxon>Ecdysozoa</taxon>
        <taxon>Arthropoda</taxon>
        <taxon>Chelicerata</taxon>
        <taxon>Arachnida</taxon>
        <taxon>Araneae</taxon>
        <taxon>Araneomorphae</taxon>
        <taxon>Entelegynae</taxon>
        <taxon>Araneoidea</taxon>
        <taxon>Araneidae</taxon>
        <taxon>Caerostris</taxon>
    </lineage>
</organism>
<evidence type="ECO:0000256" key="1">
    <source>
        <dbReference type="ARBA" id="ARBA00023054"/>
    </source>
</evidence>